<gene>
    <name evidence="1" type="ORF">CcrColossus_gp011</name>
</gene>
<accession>K4JS24</accession>
<evidence type="ECO:0000313" key="2">
    <source>
        <dbReference type="Proteomes" id="UP000000463"/>
    </source>
</evidence>
<keyword evidence="2" id="KW-1185">Reference proteome</keyword>
<dbReference type="EMBL" id="JX100810">
    <property type="protein sequence ID" value="AFU87881.1"/>
    <property type="molecule type" value="Genomic_DNA"/>
</dbReference>
<dbReference type="RefSeq" id="YP_006988245.1">
    <property type="nucleotide sequence ID" value="NC_019406.1"/>
</dbReference>
<organism evidence="1 2">
    <name type="scientific">Caulobacter phage CcrColossus</name>
    <dbReference type="NCBI Taxonomy" id="1211640"/>
    <lineage>
        <taxon>Viruses</taxon>
        <taxon>Duplodnaviria</taxon>
        <taxon>Heunggongvirae</taxon>
        <taxon>Uroviricota</taxon>
        <taxon>Caudoviricetes</taxon>
        <taxon>Jeanschmidtviridae</taxon>
        <taxon>Colossusvirus</taxon>
        <taxon>Colossusvirus colossus</taxon>
    </lineage>
</organism>
<dbReference type="KEGG" id="vg:13994940"/>
<name>K4JS24_9CAUD</name>
<reference evidence="1 2" key="1">
    <citation type="journal article" date="2012" name="BMC Genomics">
        <title>The Caulobacter crescentus phage phiCbK: genomics of a canonical phage.</title>
        <authorList>
            <person name="Gill J.J."/>
            <person name="Berry J.D."/>
            <person name="Russell W.K."/>
            <person name="Lessor L."/>
            <person name="Escobar Garcia D.A."/>
            <person name="Hernandez D."/>
            <person name="Kane A."/>
            <person name="Keene J."/>
            <person name="Maddox M."/>
            <person name="Martin R."/>
            <person name="Mohan S."/>
            <person name="Thorn A.M."/>
            <person name="Russell D.H."/>
            <person name="Young R."/>
        </authorList>
    </citation>
    <scope>NUCLEOTIDE SEQUENCE [LARGE SCALE GENOMIC DNA]</scope>
</reference>
<dbReference type="GeneID" id="13994940"/>
<proteinExistence type="predicted"/>
<evidence type="ECO:0000313" key="1">
    <source>
        <dbReference type="EMBL" id="AFU87881.1"/>
    </source>
</evidence>
<dbReference type="Proteomes" id="UP000000463">
    <property type="component" value="Segment"/>
</dbReference>
<sequence length="46" mass="5174">MSQRYRLADQIKVANDVSKLLYAAAEALEPNNQNVTPQARAELRES</sequence>
<protein>
    <submittedName>
        <fullName evidence="1">Uncharacterized protein</fullName>
    </submittedName>
</protein>